<feature type="transmembrane region" description="Helical" evidence="4">
    <location>
        <begin position="21"/>
        <end position="41"/>
    </location>
</feature>
<feature type="transmembrane region" description="Helical" evidence="4">
    <location>
        <begin position="115"/>
        <end position="135"/>
    </location>
</feature>
<feature type="transmembrane region" description="Helical" evidence="4">
    <location>
        <begin position="271"/>
        <end position="291"/>
    </location>
</feature>
<keyword evidence="3 4" id="KW-0472">Membrane</keyword>
<proteinExistence type="predicted"/>
<feature type="transmembrane region" description="Helical" evidence="4">
    <location>
        <begin position="321"/>
        <end position="345"/>
    </location>
</feature>
<dbReference type="InterPro" id="IPR036259">
    <property type="entry name" value="MFS_trans_sf"/>
</dbReference>
<evidence type="ECO:0000256" key="2">
    <source>
        <dbReference type="ARBA" id="ARBA00022989"/>
    </source>
</evidence>
<keyword evidence="7" id="KW-1185">Reference proteome</keyword>
<feature type="domain" description="Major facilitator superfamily (MFS) profile" evidence="5">
    <location>
        <begin position="24"/>
        <end position="413"/>
    </location>
</feature>
<dbReference type="EMBL" id="CP053015">
    <property type="protein sequence ID" value="QJQ31462.1"/>
    <property type="molecule type" value="Genomic_DNA"/>
</dbReference>
<dbReference type="SUPFAM" id="SSF103473">
    <property type="entry name" value="MFS general substrate transporter"/>
    <property type="match status" value="1"/>
</dbReference>
<feature type="transmembrane region" description="Helical" evidence="4">
    <location>
        <begin position="85"/>
        <end position="103"/>
    </location>
</feature>
<keyword evidence="1 4" id="KW-0812">Transmembrane</keyword>
<reference evidence="6 7" key="1">
    <citation type="submission" date="2020-01" db="EMBL/GenBank/DDBJ databases">
        <title>Sphingomonas sp. strain CSW-10.</title>
        <authorList>
            <person name="Chen W.-M."/>
        </authorList>
    </citation>
    <scope>NUCLEOTIDE SEQUENCE [LARGE SCALE GENOMIC DNA]</scope>
    <source>
        <strain evidence="6 7">CSW-10</strain>
    </source>
</reference>
<evidence type="ECO:0000256" key="4">
    <source>
        <dbReference type="SAM" id="Phobius"/>
    </source>
</evidence>
<name>A0A6M4AT18_9SPHN</name>
<evidence type="ECO:0000256" key="3">
    <source>
        <dbReference type="ARBA" id="ARBA00023136"/>
    </source>
</evidence>
<evidence type="ECO:0000313" key="7">
    <source>
        <dbReference type="Proteomes" id="UP000503018"/>
    </source>
</evidence>
<dbReference type="KEGG" id="slan:GV829_02530"/>
<dbReference type="InterPro" id="IPR050327">
    <property type="entry name" value="Proton-linked_MCT"/>
</dbReference>
<dbReference type="PANTHER" id="PTHR11360:SF290">
    <property type="entry name" value="MONOCARBOXYLATE MFS PERMEASE"/>
    <property type="match status" value="1"/>
</dbReference>
<gene>
    <name evidence="6" type="ORF">GV829_02530</name>
</gene>
<protein>
    <submittedName>
        <fullName evidence="6">MFS transporter</fullName>
    </submittedName>
</protein>
<evidence type="ECO:0000313" key="6">
    <source>
        <dbReference type="EMBL" id="QJQ31462.1"/>
    </source>
</evidence>
<dbReference type="Gene3D" id="1.20.1250.20">
    <property type="entry name" value="MFS general substrate transporter like domains"/>
    <property type="match status" value="2"/>
</dbReference>
<feature type="transmembrane region" description="Helical" evidence="4">
    <location>
        <begin position="147"/>
        <end position="172"/>
    </location>
</feature>
<dbReference type="InterPro" id="IPR020846">
    <property type="entry name" value="MFS_dom"/>
</dbReference>
<dbReference type="Proteomes" id="UP000503018">
    <property type="component" value="Chromosome"/>
</dbReference>
<dbReference type="RefSeq" id="WP_169943681.1">
    <property type="nucleotide sequence ID" value="NZ_CP053015.1"/>
</dbReference>
<dbReference type="Pfam" id="PF07690">
    <property type="entry name" value="MFS_1"/>
    <property type="match status" value="1"/>
</dbReference>
<feature type="transmembrane region" description="Helical" evidence="4">
    <location>
        <begin position="178"/>
        <end position="197"/>
    </location>
</feature>
<feature type="transmembrane region" description="Helical" evidence="4">
    <location>
        <begin position="386"/>
        <end position="408"/>
    </location>
</feature>
<evidence type="ECO:0000256" key="1">
    <source>
        <dbReference type="ARBA" id="ARBA00022692"/>
    </source>
</evidence>
<dbReference type="GO" id="GO:0022857">
    <property type="term" value="F:transmembrane transporter activity"/>
    <property type="evidence" value="ECO:0007669"/>
    <property type="project" value="InterPro"/>
</dbReference>
<keyword evidence="2 4" id="KW-1133">Transmembrane helix</keyword>
<accession>A0A6M4AT18</accession>
<dbReference type="AlphaFoldDB" id="A0A6M4AT18"/>
<dbReference type="PROSITE" id="PS50850">
    <property type="entry name" value="MFS"/>
    <property type="match status" value="1"/>
</dbReference>
<dbReference type="InterPro" id="IPR011701">
    <property type="entry name" value="MFS"/>
</dbReference>
<evidence type="ECO:0000259" key="5">
    <source>
        <dbReference type="PROSITE" id="PS50850"/>
    </source>
</evidence>
<feature type="transmembrane region" description="Helical" evidence="4">
    <location>
        <begin position="357"/>
        <end position="380"/>
    </location>
</feature>
<sequence length="414" mass="43738">MTADSALNQSSPAGGSEWRRGWPIVLTSMVGVGTGAVVYQYVASLFITALEAEYGWSRGQVMTIGALALAGAFSAPFMGRIADRYGIRLVAISSILIVTMAYLGLAASDGSMAQIIPLMVIFGLAAPGTAGIVYARAIASWFVTHRGMALGLMSSGISISVLIFNTPIAWLIDTHGFRAAYVALALLALCIGLPVVWRGLRLNPDEPQDAATAGLSPAERPVVPLLSILVQPRFWLLVGTMALFNMPSAGILTQLAPLLEGRGLTLVQGGLLFSLFTASVLAGRLLVGWAFDRYSPPHIASIVAFAAGFGILSFLDAAPVIALIPGIIAVGLVQGSESDVVAYFIGRMFPTASFSTVYGLTMTGTMTGTAIGIIAFGRLYDHYGDYHVPLLIGAGLFFLVSAMYLTMLRYFRQP</sequence>
<feature type="transmembrane region" description="Helical" evidence="4">
    <location>
        <begin position="61"/>
        <end position="78"/>
    </location>
</feature>
<organism evidence="6 7">
    <name type="scientific">Sphingomonas lacunae</name>
    <dbReference type="NCBI Taxonomy" id="2698828"/>
    <lineage>
        <taxon>Bacteria</taxon>
        <taxon>Pseudomonadati</taxon>
        <taxon>Pseudomonadota</taxon>
        <taxon>Alphaproteobacteria</taxon>
        <taxon>Sphingomonadales</taxon>
        <taxon>Sphingomonadaceae</taxon>
        <taxon>Sphingomonas</taxon>
    </lineage>
</organism>
<dbReference type="PANTHER" id="PTHR11360">
    <property type="entry name" value="MONOCARBOXYLATE TRANSPORTER"/>
    <property type="match status" value="1"/>
</dbReference>